<organism evidence="1 2">
    <name type="scientific">Tsukamurella pseudospumae</name>
    <dbReference type="NCBI Taxonomy" id="239498"/>
    <lineage>
        <taxon>Bacteria</taxon>
        <taxon>Bacillati</taxon>
        <taxon>Actinomycetota</taxon>
        <taxon>Actinomycetes</taxon>
        <taxon>Mycobacteriales</taxon>
        <taxon>Tsukamurellaceae</taxon>
        <taxon>Tsukamurella</taxon>
    </lineage>
</organism>
<name>A0A138AU08_9ACTN</name>
<proteinExistence type="predicted"/>
<dbReference type="Proteomes" id="UP000070258">
    <property type="component" value="Unassembled WGS sequence"/>
</dbReference>
<sequence>MTCKANPTAYDVMCRTATGPTIATEGATIKLRAGDVVRFPRSGEDRVCAIGGFLRDSSGQVWAVSGAECAVSTGGVVRTADGYKVGTVEKVVRASTTADAFIPLVKLDPAVKGSQEARSIAAPSSGAVTALTPHGSVQWAGISANALTWRGPGAAPKLVAGDAGSPVTQNGALVGLIAQQSNVTDSGQMQQVLAALGSGAQLAT</sequence>
<comment type="caution">
    <text evidence="1">The sequence shown here is derived from an EMBL/GenBank/DDBJ whole genome shotgun (WGS) entry which is preliminary data.</text>
</comment>
<protein>
    <submittedName>
        <fullName evidence="1">Uncharacterized protein</fullName>
    </submittedName>
</protein>
<dbReference type="EMBL" id="LSRF01000009">
    <property type="protein sequence ID" value="KXP13928.1"/>
    <property type="molecule type" value="Genomic_DNA"/>
</dbReference>
<dbReference type="AlphaFoldDB" id="A0A138AU08"/>
<reference evidence="2" key="1">
    <citation type="submission" date="2016-02" db="EMBL/GenBank/DDBJ databases">
        <authorList>
            <person name="Wen L."/>
            <person name="He K."/>
            <person name="Yang H."/>
        </authorList>
    </citation>
    <scope>NUCLEOTIDE SEQUENCE [LARGE SCALE GENOMIC DNA]</scope>
    <source>
        <strain evidence="2">JCM 15929</strain>
    </source>
</reference>
<gene>
    <name evidence="1" type="ORF">AXK60_22760</name>
</gene>
<accession>A0A138AU08</accession>
<evidence type="ECO:0000313" key="2">
    <source>
        <dbReference type="Proteomes" id="UP000070258"/>
    </source>
</evidence>
<evidence type="ECO:0000313" key="1">
    <source>
        <dbReference type="EMBL" id="KXP13928.1"/>
    </source>
</evidence>